<feature type="domain" description="M23ase beta-sheet core" evidence="2">
    <location>
        <begin position="274"/>
        <end position="366"/>
    </location>
</feature>
<dbReference type="InterPro" id="IPR016047">
    <property type="entry name" value="M23ase_b-sheet_dom"/>
</dbReference>
<dbReference type="InterPro" id="IPR050570">
    <property type="entry name" value="Cell_wall_metabolism_enzyme"/>
</dbReference>
<reference evidence="3 4" key="1">
    <citation type="submission" date="2021-05" db="EMBL/GenBank/DDBJ databases">
        <title>Petroleum and Energy Research Collection (APPE): ex situ preservation of microbial diversity associated with the oil industry and exploitation of its biotechnological potential.</title>
        <authorList>
            <person name="Paixao C.T.M."/>
            <person name="Gomes M.B."/>
            <person name="Oliveira V.M."/>
        </authorList>
    </citation>
    <scope>NUCLEOTIDE SEQUENCE [LARGE SCALE GENOMIC DNA]</scope>
    <source>
        <strain evidence="3 4">LIT2</strain>
    </source>
</reference>
<feature type="coiled-coil region" evidence="1">
    <location>
        <begin position="181"/>
        <end position="240"/>
    </location>
</feature>
<dbReference type="CDD" id="cd12797">
    <property type="entry name" value="M23_peptidase"/>
    <property type="match status" value="1"/>
</dbReference>
<accession>A0ABS7WYM5</accession>
<dbReference type="Gene3D" id="6.10.250.3150">
    <property type="match status" value="1"/>
</dbReference>
<proteinExistence type="predicted"/>
<evidence type="ECO:0000256" key="1">
    <source>
        <dbReference type="SAM" id="Coils"/>
    </source>
</evidence>
<dbReference type="Proteomes" id="UP001319883">
    <property type="component" value="Unassembled WGS sequence"/>
</dbReference>
<dbReference type="Pfam" id="PF01551">
    <property type="entry name" value="Peptidase_M23"/>
    <property type="match status" value="1"/>
</dbReference>
<dbReference type="EMBL" id="JAGXFD010000001">
    <property type="protein sequence ID" value="MBZ9566842.1"/>
    <property type="molecule type" value="Genomic_DNA"/>
</dbReference>
<dbReference type="PANTHER" id="PTHR21666">
    <property type="entry name" value="PEPTIDASE-RELATED"/>
    <property type="match status" value="1"/>
</dbReference>
<dbReference type="Gene3D" id="2.70.70.10">
    <property type="entry name" value="Glucose Permease (Domain IIA)"/>
    <property type="match status" value="1"/>
</dbReference>
<name>A0ABS7WYM5_9GAMM</name>
<protein>
    <submittedName>
        <fullName evidence="3">Peptidoglycan DD-metalloendopeptidase family protein</fullName>
    </submittedName>
</protein>
<dbReference type="SUPFAM" id="SSF51261">
    <property type="entry name" value="Duplicated hybrid motif"/>
    <property type="match status" value="1"/>
</dbReference>
<feature type="coiled-coil region" evidence="1">
    <location>
        <begin position="34"/>
        <end position="103"/>
    </location>
</feature>
<dbReference type="InterPro" id="IPR011055">
    <property type="entry name" value="Dup_hybrid_motif"/>
</dbReference>
<evidence type="ECO:0000313" key="4">
    <source>
        <dbReference type="Proteomes" id="UP001319883"/>
    </source>
</evidence>
<evidence type="ECO:0000313" key="3">
    <source>
        <dbReference type="EMBL" id="MBZ9566842.1"/>
    </source>
</evidence>
<comment type="caution">
    <text evidence="3">The sequence shown here is derived from an EMBL/GenBank/DDBJ whole genome shotgun (WGS) entry which is preliminary data.</text>
</comment>
<dbReference type="PANTHER" id="PTHR21666:SF270">
    <property type="entry name" value="MUREIN HYDROLASE ACTIVATOR ENVC"/>
    <property type="match status" value="1"/>
</dbReference>
<evidence type="ECO:0000259" key="2">
    <source>
        <dbReference type="Pfam" id="PF01551"/>
    </source>
</evidence>
<sequence length="373" mass="41946">MAAVLLASWAALAVAQDDEQAETRARVDRLGQALQALDARLADSRQARDAATRQLEQVESALTAVHQRLDSLRRTRAQLDDEIHDLEAQRRQLQARRRAQRQALASQLRALYRLGEAPQLKLLLNQDDPARLDRLQTYLNHLSRARTRRLDAIAALDDRLTDTGERLAQRRQRLTATQQALEVQRRTLDQRQAEREQLVAKLDTRVEDDQSRRRRLAEARDAAEKRLAEIRERLKRLEQSPPSTAIERTRGDLPWPVAGRVVAGFGDGDGVDRNGLLIAAPAGTEVQAVHAGRVVFADWMRGYGNLLIIDHGDDVMTLYAHLQTIAVPVGARVADDQVVASVGNTGGRSQSALYFEVRRGGEPIDPKRWVRRR</sequence>
<keyword evidence="1" id="KW-0175">Coiled coil</keyword>
<gene>
    <name evidence="3" type="ORF">KGQ91_03970</name>
</gene>
<organism evidence="3 4">
    <name type="scientific">Modicisalibacter tunisiensis</name>
    <dbReference type="NCBI Taxonomy" id="390637"/>
    <lineage>
        <taxon>Bacteria</taxon>
        <taxon>Pseudomonadati</taxon>
        <taxon>Pseudomonadota</taxon>
        <taxon>Gammaproteobacteria</taxon>
        <taxon>Oceanospirillales</taxon>
        <taxon>Halomonadaceae</taxon>
        <taxon>Modicisalibacter</taxon>
    </lineage>
</organism>
<keyword evidence="4" id="KW-1185">Reference proteome</keyword>